<proteinExistence type="predicted"/>
<dbReference type="Gene3D" id="3.30.1380.10">
    <property type="match status" value="1"/>
</dbReference>
<name>A0A133NAY0_9FUSO</name>
<dbReference type="GO" id="GO:0008233">
    <property type="term" value="F:peptidase activity"/>
    <property type="evidence" value="ECO:0007669"/>
    <property type="project" value="InterPro"/>
</dbReference>
<evidence type="ECO:0000259" key="1">
    <source>
        <dbReference type="Pfam" id="PF13539"/>
    </source>
</evidence>
<gene>
    <name evidence="2" type="ORF">HMPREF3206_01314</name>
</gene>
<dbReference type="PATRIC" id="fig|134605.3.peg.1300"/>
<keyword evidence="3" id="KW-1185">Reference proteome</keyword>
<dbReference type="InterPro" id="IPR039561">
    <property type="entry name" value="Peptidase_M15C"/>
</dbReference>
<dbReference type="STRING" id="134605.HMPREF3206_01314"/>
<dbReference type="EMBL" id="LRPX01000069">
    <property type="protein sequence ID" value="KXA13413.1"/>
    <property type="molecule type" value="Genomic_DNA"/>
</dbReference>
<comment type="caution">
    <text evidence="2">The sequence shown here is derived from an EMBL/GenBank/DDBJ whole genome shotgun (WGS) entry which is preliminary data.</text>
</comment>
<dbReference type="AlphaFoldDB" id="A0A133NAY0"/>
<accession>A0A133NAY0</accession>
<dbReference type="CDD" id="cd14845">
    <property type="entry name" value="L-Ala-D-Glu_peptidase_like"/>
    <property type="match status" value="1"/>
</dbReference>
<evidence type="ECO:0000313" key="3">
    <source>
        <dbReference type="Proteomes" id="UP000070617"/>
    </source>
</evidence>
<reference evidence="3" key="1">
    <citation type="submission" date="2016-01" db="EMBL/GenBank/DDBJ databases">
        <authorList>
            <person name="Mitreva M."/>
            <person name="Pepin K.H."/>
            <person name="Mihindukulasuriya K.A."/>
            <person name="Fulton R."/>
            <person name="Fronick C."/>
            <person name="O'Laughlin M."/>
            <person name="Miner T."/>
            <person name="Herter B."/>
            <person name="Rosa B.A."/>
            <person name="Cordes M."/>
            <person name="Tomlinson C."/>
            <person name="Wollam A."/>
            <person name="Palsikar V.B."/>
            <person name="Mardis E.R."/>
            <person name="Wilson R.K."/>
        </authorList>
    </citation>
    <scope>NUCLEOTIDE SEQUENCE [LARGE SCALE GENOMIC DNA]</scope>
    <source>
        <strain evidence="3">CMW8396</strain>
    </source>
</reference>
<dbReference type="Proteomes" id="UP000070617">
    <property type="component" value="Unassembled WGS sequence"/>
</dbReference>
<organism evidence="2 3">
    <name type="scientific">Fusobacterium equinum</name>
    <dbReference type="NCBI Taxonomy" id="134605"/>
    <lineage>
        <taxon>Bacteria</taxon>
        <taxon>Fusobacteriati</taxon>
        <taxon>Fusobacteriota</taxon>
        <taxon>Fusobacteriia</taxon>
        <taxon>Fusobacteriales</taxon>
        <taxon>Fusobacteriaceae</taxon>
        <taxon>Fusobacterium</taxon>
    </lineage>
</organism>
<sequence>MYFLKEKPMYLFNKRSLQNLKGVHPTLVKLMKTAILSSPFPFVITEGCRSLERQKQLLKEKKTRTLQSYHLTGHAVDIAIKVGEKITWEYRYYEAVAKHIQKIAHRQHILITWGGTWKNLVDACHFQLEEERKKSLE</sequence>
<dbReference type="SUPFAM" id="SSF55166">
    <property type="entry name" value="Hedgehog/DD-peptidase"/>
    <property type="match status" value="1"/>
</dbReference>
<dbReference type="InterPro" id="IPR009045">
    <property type="entry name" value="Zn_M74/Hedgehog-like"/>
</dbReference>
<feature type="domain" description="Peptidase M15C" evidence="1">
    <location>
        <begin position="62"/>
        <end position="128"/>
    </location>
</feature>
<evidence type="ECO:0000313" key="2">
    <source>
        <dbReference type="EMBL" id="KXA13413.1"/>
    </source>
</evidence>
<protein>
    <recommendedName>
        <fullName evidence="1">Peptidase M15C domain-containing protein</fullName>
    </recommendedName>
</protein>
<dbReference type="Pfam" id="PF13539">
    <property type="entry name" value="Peptidase_M15_4"/>
    <property type="match status" value="1"/>
</dbReference>